<gene>
    <name evidence="1" type="ORF">E5357_11265</name>
</gene>
<protein>
    <submittedName>
        <fullName evidence="1">Group II intron reverse transcriptase/maturase</fullName>
    </submittedName>
</protein>
<keyword evidence="1" id="KW-0808">Transferase</keyword>
<keyword evidence="1" id="KW-0548">Nucleotidyltransferase</keyword>
<comment type="caution">
    <text evidence="1">The sequence shown here is derived from an EMBL/GenBank/DDBJ whole genome shotgun (WGS) entry which is preliminary data.</text>
</comment>
<proteinExistence type="predicted"/>
<reference evidence="1" key="1">
    <citation type="submission" date="2019-04" db="EMBL/GenBank/DDBJ databases">
        <title>Microbes associate with the intestines of laboratory mice.</title>
        <authorList>
            <person name="Navarre W."/>
            <person name="Wong E."/>
            <person name="Huang K."/>
            <person name="Tropini C."/>
            <person name="Ng K."/>
            <person name="Yu B."/>
        </authorList>
    </citation>
    <scope>NUCLEOTIDE SEQUENCE</scope>
    <source>
        <strain evidence="1">NM72_1-8</strain>
    </source>
</reference>
<evidence type="ECO:0000313" key="2">
    <source>
        <dbReference type="Proteomes" id="UP000307720"/>
    </source>
</evidence>
<dbReference type="Proteomes" id="UP000307720">
    <property type="component" value="Unassembled WGS sequence"/>
</dbReference>
<accession>A0AC61QXW5</accession>
<keyword evidence="2" id="KW-1185">Reference proteome</keyword>
<sequence>MKPTSEILERIAKSSKEHKDGVFTRLYRYLLREDIYYAAYQKLYANRGATTKGIDDDTADGFSELYIKGLIQDLQNGTYRANPVRREYIPKKNGKKRPLGIPSFRDKLLQEAVRMILEAIYEPVFHDHSHGFKPNRSCHTALRQISSDFTGVVWFIEGDITGCFDNINHEILIDILARKIKDSKFLNIIRQFLKTGYVENWKYNKTYSGTPQGGICSPILANIYLNELDQKFEEIKKRFDKPRDTRQEKTPEYREVDNEMKKISYWIDHTDDVNERQKLIDRYKHLKKELHKIPCHPQTNKKFTFVRYADDWLVGVCGTKEECIALKAEIAEYLNNELKLTLSEEKTLITHSSEKVRFLGYDICVRRSQEIKGCKMKNGKWRKSRSLHLKVALTIPHTEKIEKFMFAKKAIIQTNGGALKFKPVHRTALLNQSDSEIVEQYNAEMRGLLNYYNLAVDYHTLDYFCYLMEYSCLKTIANKHKSTIHKIIRQYKDGKTWSVPYETKEGTKRVRPVKIADCKRGEASDIVFQRTKFNWKSTIRQRLNAGVCELCGKRHADLYEVHVVRNLNELGNSNWELAMKAKRRKTLVVCSDCHGKIHK</sequence>
<keyword evidence="1" id="KW-0695">RNA-directed DNA polymerase</keyword>
<name>A0AC61QXW5_9FIRM</name>
<organism evidence="1 2">
    <name type="scientific">Hominisplanchenecus murintestinalis</name>
    <dbReference type="NCBI Taxonomy" id="2941517"/>
    <lineage>
        <taxon>Bacteria</taxon>
        <taxon>Bacillati</taxon>
        <taxon>Bacillota</taxon>
        <taxon>Clostridia</taxon>
        <taxon>Lachnospirales</taxon>
        <taxon>Lachnospiraceae</taxon>
        <taxon>Hominisplanchenecus</taxon>
    </lineage>
</organism>
<dbReference type="EMBL" id="SRZB01000026">
    <property type="protein sequence ID" value="TGX97791.1"/>
    <property type="molecule type" value="Genomic_DNA"/>
</dbReference>
<evidence type="ECO:0000313" key="1">
    <source>
        <dbReference type="EMBL" id="TGX97791.1"/>
    </source>
</evidence>